<feature type="transmembrane region" description="Helical" evidence="13">
    <location>
        <begin position="91"/>
        <end position="108"/>
    </location>
</feature>
<dbReference type="Pfam" id="PF06450">
    <property type="entry name" value="NhaB"/>
    <property type="match status" value="1"/>
</dbReference>
<evidence type="ECO:0000256" key="4">
    <source>
        <dbReference type="ARBA" id="ARBA00022449"/>
    </source>
</evidence>
<organism evidence="14 15">
    <name type="scientific">Agaribacillus aureus</name>
    <dbReference type="NCBI Taxonomy" id="3051825"/>
    <lineage>
        <taxon>Bacteria</taxon>
        <taxon>Pseudomonadati</taxon>
        <taxon>Bacteroidota</taxon>
        <taxon>Cytophagia</taxon>
        <taxon>Cytophagales</taxon>
        <taxon>Splendidivirgaceae</taxon>
        <taxon>Agaribacillus</taxon>
    </lineage>
</organism>
<dbReference type="EMBL" id="JAUJEB010000005">
    <property type="protein sequence ID" value="MDN5214592.1"/>
    <property type="molecule type" value="Genomic_DNA"/>
</dbReference>
<comment type="similarity">
    <text evidence="2">Belongs to the NhaB Na(+)/H(+) (TC 2.A.34) antiporter family.</text>
</comment>
<sequence length="493" mass="54612">MKNFNTFFKHFLGGSPVWFKQVLLAILIVNPISLSVLGPTYTGWLVLFEFIFILMMALKCYPLLPGGLLAIEVVAMGMVSPNGVYHEVENNLQVVLLLLFMVAGIYFMKDLLTYMFTKILIAIKSKVLLSLVFAIMGAVLSAWLDALTVTAVMIAVVTTFYRIYNATTIEERVPGSKPIPEKRVVARDDLENFNGFLRNLLMHGVIGTALGGVATMVGEPQNLLIATEMGWSFADFFLKMANVTLPIIFFGLLTTVYIEMHSISGYGYKLPPQVRKILDHNAQEMEAKMSGYKKWGIIMQAICAVWLILALAFHLAEVGFIGLSVIVILSATMGIQSEHSIGEAFKEGTPFLSLLIIFFVIVAMIEHNHLFAPIITEAQSYQGMGQTYFFFIASAMLSVISDNVFVASVYIKQAAEALASNKPQLEDVAMAINIGTNIPSIATPNGQAALLFLLTNNIAIRISLSYFRMMKMALPYFIVLTMIALLFLDVKWL</sequence>
<feature type="transmembrane region" description="Helical" evidence="13">
    <location>
        <begin position="387"/>
        <end position="411"/>
    </location>
</feature>
<evidence type="ECO:0000256" key="10">
    <source>
        <dbReference type="ARBA" id="ARBA00023065"/>
    </source>
</evidence>
<proteinExistence type="inferred from homology"/>
<feature type="transmembrane region" description="Helical" evidence="13">
    <location>
        <begin position="60"/>
        <end position="79"/>
    </location>
</feature>
<feature type="transmembrane region" description="Helical" evidence="13">
    <location>
        <begin position="22"/>
        <end position="48"/>
    </location>
</feature>
<evidence type="ECO:0000256" key="6">
    <source>
        <dbReference type="ARBA" id="ARBA00022519"/>
    </source>
</evidence>
<feature type="transmembrane region" description="Helical" evidence="13">
    <location>
        <begin position="319"/>
        <end position="336"/>
    </location>
</feature>
<evidence type="ECO:0000256" key="1">
    <source>
        <dbReference type="ARBA" id="ARBA00004651"/>
    </source>
</evidence>
<accession>A0ABT8LCB4</accession>
<keyword evidence="11 13" id="KW-0472">Membrane</keyword>
<keyword evidence="7 13" id="KW-0812">Transmembrane</keyword>
<dbReference type="InterPro" id="IPR004671">
    <property type="entry name" value="Na+/H+_antiporter_NhaB"/>
</dbReference>
<protein>
    <submittedName>
        <fullName evidence="14">Sodium/proton antiporter</fullName>
    </submittedName>
</protein>
<keyword evidence="4" id="KW-0050">Antiport</keyword>
<evidence type="ECO:0000256" key="12">
    <source>
        <dbReference type="ARBA" id="ARBA00023201"/>
    </source>
</evidence>
<dbReference type="HAMAP" id="MF_01599">
    <property type="entry name" value="NhaB"/>
    <property type="match status" value="1"/>
</dbReference>
<evidence type="ECO:0000313" key="14">
    <source>
        <dbReference type="EMBL" id="MDN5214592.1"/>
    </source>
</evidence>
<keyword evidence="9" id="KW-0915">Sodium</keyword>
<feature type="transmembrane region" description="Helical" evidence="13">
    <location>
        <begin position="448"/>
        <end position="467"/>
    </location>
</feature>
<dbReference type="Proteomes" id="UP001172083">
    <property type="component" value="Unassembled WGS sequence"/>
</dbReference>
<gene>
    <name evidence="14" type="primary">nhaB</name>
    <name evidence="14" type="ORF">QQ020_21105</name>
</gene>
<dbReference type="RefSeq" id="WP_346759931.1">
    <property type="nucleotide sequence ID" value="NZ_JAUJEB010000005.1"/>
</dbReference>
<evidence type="ECO:0000256" key="13">
    <source>
        <dbReference type="SAM" id="Phobius"/>
    </source>
</evidence>
<keyword evidence="6" id="KW-0997">Cell inner membrane</keyword>
<dbReference type="PANTHER" id="PTHR43302:SF1">
    <property type="entry name" value="NA(+)_H(+) ANTIPORTER NHAB"/>
    <property type="match status" value="1"/>
</dbReference>
<reference evidence="14" key="1">
    <citation type="submission" date="2023-06" db="EMBL/GenBank/DDBJ databases">
        <title>Genomic of Agaribacillus aureum.</title>
        <authorList>
            <person name="Wang G."/>
        </authorList>
    </citation>
    <scope>NUCLEOTIDE SEQUENCE</scope>
    <source>
        <strain evidence="14">BMA12</strain>
    </source>
</reference>
<feature type="transmembrane region" description="Helical" evidence="13">
    <location>
        <begin position="237"/>
        <end position="258"/>
    </location>
</feature>
<feature type="transmembrane region" description="Helical" evidence="13">
    <location>
        <begin position="348"/>
        <end position="367"/>
    </location>
</feature>
<keyword evidence="8 13" id="KW-1133">Transmembrane helix</keyword>
<keyword evidence="3" id="KW-0813">Transport</keyword>
<keyword evidence="10" id="KW-0406">Ion transport</keyword>
<evidence type="ECO:0000256" key="5">
    <source>
        <dbReference type="ARBA" id="ARBA00022475"/>
    </source>
</evidence>
<evidence type="ECO:0000256" key="7">
    <source>
        <dbReference type="ARBA" id="ARBA00022692"/>
    </source>
</evidence>
<evidence type="ECO:0000256" key="9">
    <source>
        <dbReference type="ARBA" id="ARBA00023053"/>
    </source>
</evidence>
<feature type="transmembrane region" description="Helical" evidence="13">
    <location>
        <begin position="473"/>
        <end position="490"/>
    </location>
</feature>
<dbReference type="PANTHER" id="PTHR43302">
    <property type="entry name" value="TRANSPORTER ARSB-RELATED"/>
    <property type="match status" value="1"/>
</dbReference>
<name>A0ABT8LCB4_9BACT</name>
<keyword evidence="12" id="KW-0739">Sodium transport</keyword>
<evidence type="ECO:0000256" key="11">
    <source>
        <dbReference type="ARBA" id="ARBA00023136"/>
    </source>
</evidence>
<evidence type="ECO:0000256" key="3">
    <source>
        <dbReference type="ARBA" id="ARBA00022448"/>
    </source>
</evidence>
<feature type="transmembrane region" description="Helical" evidence="13">
    <location>
        <begin position="295"/>
        <end position="313"/>
    </location>
</feature>
<comment type="caution">
    <text evidence="14">The sequence shown here is derived from an EMBL/GenBank/DDBJ whole genome shotgun (WGS) entry which is preliminary data.</text>
</comment>
<keyword evidence="5" id="KW-1003">Cell membrane</keyword>
<evidence type="ECO:0000256" key="2">
    <source>
        <dbReference type="ARBA" id="ARBA00006036"/>
    </source>
</evidence>
<evidence type="ECO:0000313" key="15">
    <source>
        <dbReference type="Proteomes" id="UP001172083"/>
    </source>
</evidence>
<comment type="subcellular location">
    <subcellularLocation>
        <location evidence="1">Cell membrane</location>
        <topology evidence="1">Multi-pass membrane protein</topology>
    </subcellularLocation>
</comment>
<keyword evidence="15" id="KW-1185">Reference proteome</keyword>
<evidence type="ECO:0000256" key="8">
    <source>
        <dbReference type="ARBA" id="ARBA00022989"/>
    </source>
</evidence>